<evidence type="ECO:0000313" key="1">
    <source>
        <dbReference type="EMBL" id="SVA42466.1"/>
    </source>
</evidence>
<evidence type="ECO:0008006" key="2">
    <source>
        <dbReference type="Google" id="ProtNLM"/>
    </source>
</evidence>
<proteinExistence type="predicted"/>
<dbReference type="EMBL" id="UINC01009470">
    <property type="protein sequence ID" value="SVA42466.1"/>
    <property type="molecule type" value="Genomic_DNA"/>
</dbReference>
<name>A0A381VQ51_9ZZZZ</name>
<reference evidence="1" key="1">
    <citation type="submission" date="2018-05" db="EMBL/GenBank/DDBJ databases">
        <authorList>
            <person name="Lanie J.A."/>
            <person name="Ng W.-L."/>
            <person name="Kazmierczak K.M."/>
            <person name="Andrzejewski T.M."/>
            <person name="Davidsen T.M."/>
            <person name="Wayne K.J."/>
            <person name="Tettelin H."/>
            <person name="Glass J.I."/>
            <person name="Rusch D."/>
            <person name="Podicherti R."/>
            <person name="Tsui H.-C.T."/>
            <person name="Winkler M.E."/>
        </authorList>
    </citation>
    <scope>NUCLEOTIDE SEQUENCE</scope>
</reference>
<protein>
    <recommendedName>
        <fullName evidence="2">Tellurite resistance methyltransferase TehB-like domain-containing protein</fullName>
    </recommendedName>
</protein>
<dbReference type="AlphaFoldDB" id="A0A381VQ51"/>
<gene>
    <name evidence="1" type="ORF">METZ01_LOCUS95320</name>
</gene>
<organism evidence="1">
    <name type="scientific">marine metagenome</name>
    <dbReference type="NCBI Taxonomy" id="408172"/>
    <lineage>
        <taxon>unclassified sequences</taxon>
        <taxon>metagenomes</taxon>
        <taxon>ecological metagenomes</taxon>
    </lineage>
</organism>
<accession>A0A381VQ51</accession>
<sequence length="101" mass="11621">MLVSTDVLEHIEPVFLENVLRHMDGLFTKVAFFIIATSPAKKFLPDGRNAHLIVENPGWWKPLLEKYIGGKIVHHEFSEKTRTDKMGVVHPNNKYIVVIEK</sequence>